<reference evidence="1" key="2">
    <citation type="submission" date="2022-01" db="EMBL/GenBank/DDBJ databases">
        <authorList>
            <person name="Yamashiro T."/>
            <person name="Shiraishi A."/>
            <person name="Satake H."/>
            <person name="Nakayama K."/>
        </authorList>
    </citation>
    <scope>NUCLEOTIDE SEQUENCE</scope>
</reference>
<accession>A0ABQ5H351</accession>
<reference evidence="1" key="1">
    <citation type="journal article" date="2022" name="Int. J. Mol. Sci.">
        <title>Draft Genome of Tanacetum Coccineum: Genomic Comparison of Closely Related Tanacetum-Family Plants.</title>
        <authorList>
            <person name="Yamashiro T."/>
            <person name="Shiraishi A."/>
            <person name="Nakayama K."/>
            <person name="Satake H."/>
        </authorList>
    </citation>
    <scope>NUCLEOTIDE SEQUENCE</scope>
</reference>
<proteinExistence type="predicted"/>
<evidence type="ECO:0000313" key="2">
    <source>
        <dbReference type="Proteomes" id="UP001151760"/>
    </source>
</evidence>
<protein>
    <submittedName>
        <fullName evidence="1">Uncharacterized protein</fullName>
    </submittedName>
</protein>
<organism evidence="1 2">
    <name type="scientific">Tanacetum coccineum</name>
    <dbReference type="NCBI Taxonomy" id="301880"/>
    <lineage>
        <taxon>Eukaryota</taxon>
        <taxon>Viridiplantae</taxon>
        <taxon>Streptophyta</taxon>
        <taxon>Embryophyta</taxon>
        <taxon>Tracheophyta</taxon>
        <taxon>Spermatophyta</taxon>
        <taxon>Magnoliopsida</taxon>
        <taxon>eudicotyledons</taxon>
        <taxon>Gunneridae</taxon>
        <taxon>Pentapetalae</taxon>
        <taxon>asterids</taxon>
        <taxon>campanulids</taxon>
        <taxon>Asterales</taxon>
        <taxon>Asteraceae</taxon>
        <taxon>Asteroideae</taxon>
        <taxon>Anthemideae</taxon>
        <taxon>Anthemidinae</taxon>
        <taxon>Tanacetum</taxon>
    </lineage>
</organism>
<sequence>MDVAPLHLHYWDYSNQIMPKAAYLLASRSQHATMQHSALANMLWKFPIAAGMILEVSRTFSVSFTRNMLSTQYTSHAIPDDGILRRLEAFVASPIGCGGSDVRIS</sequence>
<dbReference type="Proteomes" id="UP001151760">
    <property type="component" value="Unassembled WGS sequence"/>
</dbReference>
<gene>
    <name evidence="1" type="ORF">Tco_1056268</name>
</gene>
<name>A0ABQ5H351_9ASTR</name>
<comment type="caution">
    <text evidence="1">The sequence shown here is derived from an EMBL/GenBank/DDBJ whole genome shotgun (WGS) entry which is preliminary data.</text>
</comment>
<keyword evidence="2" id="KW-1185">Reference proteome</keyword>
<dbReference type="EMBL" id="BQNB010019121">
    <property type="protein sequence ID" value="GJT81926.1"/>
    <property type="molecule type" value="Genomic_DNA"/>
</dbReference>
<evidence type="ECO:0000313" key="1">
    <source>
        <dbReference type="EMBL" id="GJT81926.1"/>
    </source>
</evidence>